<proteinExistence type="predicted"/>
<protein>
    <submittedName>
        <fullName evidence="1">Uncharacterized protein</fullName>
    </submittedName>
</protein>
<reference evidence="2" key="1">
    <citation type="journal article" date="2020" name="Phytopathology">
        <title>Genomic acquisitions in emerging populations of Xanthomonas vasicola pv. vasculorum infecting corn in the U.S. and Argentina.</title>
        <authorList>
            <person name="Perez-Quintero A.L."/>
        </authorList>
    </citation>
    <scope>NUCLEOTIDE SEQUENCE [LARGE SCALE GENOMIC DNA]</scope>
    <source>
        <strain evidence="2">Xvh-L</strain>
    </source>
</reference>
<dbReference type="AlphaFoldDB" id="A0ABD7SEN8"/>
<comment type="caution">
    <text evidence="1">The sequence shown here is derived from an EMBL/GenBank/DDBJ whole genome shotgun (WGS) entry which is preliminary data.</text>
</comment>
<evidence type="ECO:0000313" key="1">
    <source>
        <dbReference type="EMBL" id="TWQ56916.1"/>
    </source>
</evidence>
<dbReference type="EMBL" id="VOCK01000002">
    <property type="protein sequence ID" value="TWQ56916.1"/>
    <property type="molecule type" value="Genomic_DNA"/>
</dbReference>
<evidence type="ECO:0000313" key="2">
    <source>
        <dbReference type="Proteomes" id="UP000320455"/>
    </source>
</evidence>
<organism evidence="1 2">
    <name type="scientific">Xanthomonas vasicola</name>
    <dbReference type="NCBI Taxonomy" id="56459"/>
    <lineage>
        <taxon>Bacteria</taxon>
        <taxon>Pseudomonadati</taxon>
        <taxon>Pseudomonadota</taxon>
        <taxon>Gammaproteobacteria</taxon>
        <taxon>Lysobacterales</taxon>
        <taxon>Lysobacteraceae</taxon>
        <taxon>Xanthomonas</taxon>
    </lineage>
</organism>
<keyword evidence="2" id="KW-1185">Reference proteome</keyword>
<gene>
    <name evidence="1" type="ORF">FQK01_01535</name>
</gene>
<name>A0ABD7SEN8_XANVA</name>
<dbReference type="Proteomes" id="UP000320455">
    <property type="component" value="Unassembled WGS sequence"/>
</dbReference>
<sequence length="69" mass="7312">MIARCAACASIPTNSNGPCSPTGAGPYVAWMPRKSLHGWIHDVSRAGGRARALQQNLRSAAPHPIYRSA</sequence>
<accession>A0ABD7SEN8</accession>